<proteinExistence type="predicted"/>
<evidence type="ECO:0000313" key="2">
    <source>
        <dbReference type="EMBL" id="KAF0726763.1"/>
    </source>
</evidence>
<reference evidence="2 3" key="1">
    <citation type="submission" date="2019-07" db="EMBL/GenBank/DDBJ databases">
        <title>Genomics analysis of Aphanomyces spp. identifies a new class of oomycete effector associated with host adaptation.</title>
        <authorList>
            <person name="Gaulin E."/>
        </authorList>
    </citation>
    <scope>NUCLEOTIDE SEQUENCE [LARGE SCALE GENOMIC DNA]</scope>
    <source>
        <strain evidence="2 3">ATCC 201684</strain>
    </source>
</reference>
<feature type="compositionally biased region" description="Basic and acidic residues" evidence="1">
    <location>
        <begin position="23"/>
        <end position="45"/>
    </location>
</feature>
<feature type="compositionally biased region" description="Basic and acidic residues" evidence="1">
    <location>
        <begin position="67"/>
        <end position="88"/>
    </location>
</feature>
<keyword evidence="3" id="KW-1185">Reference proteome</keyword>
<dbReference type="AlphaFoldDB" id="A0A6G0WHU8"/>
<feature type="region of interest" description="Disordered" evidence="1">
    <location>
        <begin position="18"/>
        <end position="118"/>
    </location>
</feature>
<evidence type="ECO:0000313" key="3">
    <source>
        <dbReference type="Proteomes" id="UP000481153"/>
    </source>
</evidence>
<dbReference type="EMBL" id="VJMJ01000209">
    <property type="protein sequence ID" value="KAF0726763.1"/>
    <property type="molecule type" value="Genomic_DNA"/>
</dbReference>
<name>A0A6G0WHU8_9STRA</name>
<organism evidence="2 3">
    <name type="scientific">Aphanomyces euteiches</name>
    <dbReference type="NCBI Taxonomy" id="100861"/>
    <lineage>
        <taxon>Eukaryota</taxon>
        <taxon>Sar</taxon>
        <taxon>Stramenopiles</taxon>
        <taxon>Oomycota</taxon>
        <taxon>Saprolegniomycetes</taxon>
        <taxon>Saprolegniales</taxon>
        <taxon>Verrucalvaceae</taxon>
        <taxon>Aphanomyces</taxon>
    </lineage>
</organism>
<evidence type="ECO:0000256" key="1">
    <source>
        <dbReference type="SAM" id="MobiDB-lite"/>
    </source>
</evidence>
<gene>
    <name evidence="2" type="ORF">Ae201684_015066</name>
</gene>
<accession>A0A6G0WHU8</accession>
<dbReference type="VEuPathDB" id="FungiDB:AeMF1_020500"/>
<sequence length="244" mass="27378">MEPEFGLYEQRKIISKKKTALAADEHTATDEHGIAIEAEDPKPDEIFDPNDAIYLMDAPDLEDDDHNESMDSTEKTRPGKRDPVKDPDVSPQSQIPLKVQAVESPPIPLKLDGSTPPNNLDEEELDEILNEPDQEYDPNEGIGYLGESAPADHLEVASRGLAMRGPEPSEDIVPSRLRMNQLGSGRIEPSGSEIQLVRDIEQFFQRVTQNVLVIANQDYNNFMLRQQVEQTTQFANMRPIGLYN</sequence>
<comment type="caution">
    <text evidence="2">The sequence shown here is derived from an EMBL/GenBank/DDBJ whole genome shotgun (WGS) entry which is preliminary data.</text>
</comment>
<protein>
    <submittedName>
        <fullName evidence="2">Uncharacterized protein</fullName>
    </submittedName>
</protein>
<dbReference type="Proteomes" id="UP000481153">
    <property type="component" value="Unassembled WGS sequence"/>
</dbReference>